<dbReference type="InterPro" id="IPR018060">
    <property type="entry name" value="HTH_AraC"/>
</dbReference>
<dbReference type="AlphaFoldDB" id="A0A367FVA8"/>
<evidence type="ECO:0000259" key="4">
    <source>
        <dbReference type="PROSITE" id="PS01124"/>
    </source>
</evidence>
<dbReference type="PANTHER" id="PTHR47893:SF1">
    <property type="entry name" value="REGULATORY PROTEIN PCHR"/>
    <property type="match status" value="1"/>
</dbReference>
<dbReference type="Gene3D" id="1.10.10.60">
    <property type="entry name" value="Homeodomain-like"/>
    <property type="match status" value="2"/>
</dbReference>
<evidence type="ECO:0000256" key="1">
    <source>
        <dbReference type="ARBA" id="ARBA00023015"/>
    </source>
</evidence>
<dbReference type="InterPro" id="IPR020449">
    <property type="entry name" value="Tscrpt_reg_AraC-type_HTH"/>
</dbReference>
<dbReference type="PRINTS" id="PR00032">
    <property type="entry name" value="HTHARAC"/>
</dbReference>
<gene>
    <name evidence="5" type="ORF">C4886_17175</name>
</gene>
<dbReference type="PANTHER" id="PTHR47893">
    <property type="entry name" value="REGULATORY PROTEIN PCHR"/>
    <property type="match status" value="1"/>
</dbReference>
<dbReference type="Proteomes" id="UP000253208">
    <property type="component" value="Unassembled WGS sequence"/>
</dbReference>
<dbReference type="Pfam" id="PF12833">
    <property type="entry name" value="HTH_18"/>
    <property type="match status" value="1"/>
</dbReference>
<dbReference type="RefSeq" id="WP_114002866.1">
    <property type="nucleotide sequence ID" value="NZ_PSQG01000039.1"/>
</dbReference>
<dbReference type="PROSITE" id="PS01124">
    <property type="entry name" value="HTH_ARAC_FAMILY_2"/>
    <property type="match status" value="1"/>
</dbReference>
<sequence length="315" mass="36547">MEVDFKQEWYGIQSKIIEQTDDFIVIDYGCRGHGIITNYFLFDGIQLCFLDFDTSESMPSQKFNPDIIQITHCQEGRYECEFANHTVSYLPEGYFGVAGTCYLPVSFSFPLKRCFAVSLVIDKQMLSTSTRKMMAEIPINLDKIGETLGVEKKWYIEQPSSSLQHLFTEIYEAKGCRHVGYFKIKAIELLYYMEQLTQINSCDFKYFDKRQIEATKAIRDYLIGHLDEKISLECLAKEAHLNLTVFHNIFFHIYGDTPYAYLKKYKMNLAAKLLLDGKRKIGDIALELGYNNASKFTKAFQSVYGVLPKDYRKNK</sequence>
<name>A0A367FVA8_9FIRM</name>
<evidence type="ECO:0000313" key="6">
    <source>
        <dbReference type="Proteomes" id="UP000253208"/>
    </source>
</evidence>
<keyword evidence="2" id="KW-0238">DNA-binding</keyword>
<proteinExistence type="predicted"/>
<accession>A0A367FVA8</accession>
<evidence type="ECO:0000256" key="3">
    <source>
        <dbReference type="ARBA" id="ARBA00023163"/>
    </source>
</evidence>
<keyword evidence="1" id="KW-0805">Transcription regulation</keyword>
<comment type="caution">
    <text evidence="5">The sequence shown here is derived from an EMBL/GenBank/DDBJ whole genome shotgun (WGS) entry which is preliminary data.</text>
</comment>
<dbReference type="InterPro" id="IPR053142">
    <property type="entry name" value="PchR_regulatory_protein"/>
</dbReference>
<dbReference type="EMBL" id="PSQG01000039">
    <property type="protein sequence ID" value="RCH41671.1"/>
    <property type="molecule type" value="Genomic_DNA"/>
</dbReference>
<dbReference type="PROSITE" id="PS00041">
    <property type="entry name" value="HTH_ARAC_FAMILY_1"/>
    <property type="match status" value="1"/>
</dbReference>
<organism evidence="5 6">
    <name type="scientific">Blautia obeum</name>
    <dbReference type="NCBI Taxonomy" id="40520"/>
    <lineage>
        <taxon>Bacteria</taxon>
        <taxon>Bacillati</taxon>
        <taxon>Bacillota</taxon>
        <taxon>Clostridia</taxon>
        <taxon>Lachnospirales</taxon>
        <taxon>Lachnospiraceae</taxon>
        <taxon>Blautia</taxon>
    </lineage>
</organism>
<dbReference type="InterPro" id="IPR018062">
    <property type="entry name" value="HTH_AraC-typ_CS"/>
</dbReference>
<reference evidence="5 6" key="1">
    <citation type="submission" date="2018-02" db="EMBL/GenBank/DDBJ databases">
        <title>Complete genome sequencing of Faecalibacterium prausnitzii strains isolated from the human gut.</title>
        <authorList>
            <person name="Fitzgerald B.C."/>
            <person name="Shkoporov A.N."/>
            <person name="Ross P.R."/>
            <person name="Hill C."/>
        </authorList>
    </citation>
    <scope>NUCLEOTIDE SEQUENCE [LARGE SCALE GENOMIC DNA]</scope>
    <source>
        <strain evidence="5 6">APC942/31-1</strain>
    </source>
</reference>
<dbReference type="SMART" id="SM00342">
    <property type="entry name" value="HTH_ARAC"/>
    <property type="match status" value="1"/>
</dbReference>
<dbReference type="SUPFAM" id="SSF46689">
    <property type="entry name" value="Homeodomain-like"/>
    <property type="match status" value="2"/>
</dbReference>
<dbReference type="InterPro" id="IPR009057">
    <property type="entry name" value="Homeodomain-like_sf"/>
</dbReference>
<feature type="domain" description="HTH araC/xylS-type" evidence="4">
    <location>
        <begin position="216"/>
        <end position="314"/>
    </location>
</feature>
<dbReference type="GO" id="GO:0003700">
    <property type="term" value="F:DNA-binding transcription factor activity"/>
    <property type="evidence" value="ECO:0007669"/>
    <property type="project" value="InterPro"/>
</dbReference>
<dbReference type="GO" id="GO:0043565">
    <property type="term" value="F:sequence-specific DNA binding"/>
    <property type="evidence" value="ECO:0007669"/>
    <property type="project" value="InterPro"/>
</dbReference>
<protein>
    <submittedName>
        <fullName evidence="5">AraC family transcriptional regulator</fullName>
    </submittedName>
</protein>
<evidence type="ECO:0000313" key="5">
    <source>
        <dbReference type="EMBL" id="RCH41671.1"/>
    </source>
</evidence>
<keyword evidence="3" id="KW-0804">Transcription</keyword>
<evidence type="ECO:0000256" key="2">
    <source>
        <dbReference type="ARBA" id="ARBA00023125"/>
    </source>
</evidence>